<feature type="region of interest" description="Disordered" evidence="1">
    <location>
        <begin position="329"/>
        <end position="350"/>
    </location>
</feature>
<dbReference type="EMBL" id="JABWDY010004937">
    <property type="protein sequence ID" value="KAF5204815.1"/>
    <property type="molecule type" value="Genomic_DNA"/>
</dbReference>
<protein>
    <submittedName>
        <fullName evidence="2">C-jun-amino-terminal kinase-interacting protein 3 protein</fullName>
    </submittedName>
</protein>
<reference evidence="2 3" key="1">
    <citation type="submission" date="2020-06" db="EMBL/GenBank/DDBJ databases">
        <title>Transcriptomic and genomic resources for Thalictrum thalictroides and T. hernandezii: Facilitating candidate gene discovery in an emerging model plant lineage.</title>
        <authorList>
            <person name="Arias T."/>
            <person name="Riano-Pachon D.M."/>
            <person name="Di Stilio V.S."/>
        </authorList>
    </citation>
    <scope>NUCLEOTIDE SEQUENCE [LARGE SCALE GENOMIC DNA]</scope>
    <source>
        <strain evidence="3">cv. WT478/WT964</strain>
        <tissue evidence="2">Leaves</tissue>
    </source>
</reference>
<dbReference type="GO" id="GO:0016301">
    <property type="term" value="F:kinase activity"/>
    <property type="evidence" value="ECO:0007669"/>
    <property type="project" value="UniProtKB-KW"/>
</dbReference>
<dbReference type="PANTHER" id="PTHR34112:SF13">
    <property type="entry name" value="OS04G0448200 PROTEIN"/>
    <property type="match status" value="1"/>
</dbReference>
<keyword evidence="3" id="KW-1185">Reference proteome</keyword>
<dbReference type="Proteomes" id="UP000554482">
    <property type="component" value="Unassembled WGS sequence"/>
</dbReference>
<sequence length="350" mass="37391">MKVCHGQGLVPWRLQGDGGKKRLNPFIGGVVARKTVAPLTVLNAEKQKTKASVRSEIGMANKTGQQQLSLSHPVNHPLRGGTGRPDVSKTSAGKLLVLKPRENGISHTTKDSSSPTSSGRTVINPLAVGPSVGQAPMKNQNNPKLVAAERKATALPANNTPSMEKKPINSQAQSRNDFFNLMRRKTLTNNSSAVPDPGHVTSPTILEKSGEFYTDATNAVSTQGSDVRTSDHSSLNADPGVVGSNGDAYESSHRIPKNGEKHSSSPASLYPDEEEAAFLRSLGWEEDAGEEEGLTEEEINAFYQEYMKLKPSSKLCLGMRQSKLPLELNSCVDDNGGASESSSSESKSKS</sequence>
<keyword evidence="2" id="KW-0418">Kinase</keyword>
<accession>A0A7J6X7I5</accession>
<organism evidence="2 3">
    <name type="scientific">Thalictrum thalictroides</name>
    <name type="common">Rue-anemone</name>
    <name type="synonym">Anemone thalictroides</name>
    <dbReference type="NCBI Taxonomy" id="46969"/>
    <lineage>
        <taxon>Eukaryota</taxon>
        <taxon>Viridiplantae</taxon>
        <taxon>Streptophyta</taxon>
        <taxon>Embryophyta</taxon>
        <taxon>Tracheophyta</taxon>
        <taxon>Spermatophyta</taxon>
        <taxon>Magnoliopsida</taxon>
        <taxon>Ranunculales</taxon>
        <taxon>Ranunculaceae</taxon>
        <taxon>Thalictroideae</taxon>
        <taxon>Thalictrum</taxon>
    </lineage>
</organism>
<feature type="compositionally biased region" description="Low complexity" evidence="1">
    <location>
        <begin position="339"/>
        <end position="350"/>
    </location>
</feature>
<keyword evidence="2" id="KW-0808">Transferase</keyword>
<evidence type="ECO:0000256" key="1">
    <source>
        <dbReference type="SAM" id="MobiDB-lite"/>
    </source>
</evidence>
<proteinExistence type="predicted"/>
<evidence type="ECO:0000313" key="2">
    <source>
        <dbReference type="EMBL" id="KAF5204815.1"/>
    </source>
</evidence>
<feature type="region of interest" description="Disordered" evidence="1">
    <location>
        <begin position="221"/>
        <end position="270"/>
    </location>
</feature>
<gene>
    <name evidence="2" type="ORF">FRX31_005595</name>
</gene>
<comment type="caution">
    <text evidence="2">The sequence shown here is derived from an EMBL/GenBank/DDBJ whole genome shotgun (WGS) entry which is preliminary data.</text>
</comment>
<evidence type="ECO:0000313" key="3">
    <source>
        <dbReference type="Proteomes" id="UP000554482"/>
    </source>
</evidence>
<name>A0A7J6X7I5_THATH</name>
<dbReference type="PANTHER" id="PTHR34112">
    <property type="entry name" value="C-JUN-AMINO-TERMINAL KINASE-INTERACTING PROTEIN"/>
    <property type="match status" value="1"/>
</dbReference>
<dbReference type="OrthoDB" id="1917528at2759"/>
<feature type="compositionally biased region" description="Basic and acidic residues" evidence="1">
    <location>
        <begin position="250"/>
        <end position="263"/>
    </location>
</feature>
<feature type="compositionally biased region" description="Polar residues" evidence="1">
    <location>
        <begin position="221"/>
        <end position="236"/>
    </location>
</feature>
<dbReference type="AlphaFoldDB" id="A0A7J6X7I5"/>